<dbReference type="AlphaFoldDB" id="A0A6J6KB67"/>
<proteinExistence type="predicted"/>
<organism evidence="3">
    <name type="scientific">freshwater metagenome</name>
    <dbReference type="NCBI Taxonomy" id="449393"/>
    <lineage>
        <taxon>unclassified sequences</taxon>
        <taxon>metagenomes</taxon>
        <taxon>ecological metagenomes</taxon>
    </lineage>
</organism>
<dbReference type="InterPro" id="IPR029447">
    <property type="entry name" value="DUF4439"/>
</dbReference>
<feature type="domain" description="DUF4439" evidence="1">
    <location>
        <begin position="11"/>
        <end position="134"/>
    </location>
</feature>
<dbReference type="EMBL" id="CAEZWI010000003">
    <property type="protein sequence ID" value="CAB4643287.1"/>
    <property type="molecule type" value="Genomic_DNA"/>
</dbReference>
<dbReference type="EMBL" id="CAEZWD010000037">
    <property type="protein sequence ID" value="CAB4646987.1"/>
    <property type="molecule type" value="Genomic_DNA"/>
</dbReference>
<sequence length="138" mass="14903">MSTPVKDEFTALEDLLASCYGAIYAYGVVAAYLSDPEEALNAMAAFRIHRDQLLTSFDELGYPAPAASAAYSITPQVLDDPSARVAAALLEENAIAHWANALFYLPAQIKQRECEFLQGCAIRSFSWSGIAKAFSSAT</sequence>
<name>A0A6J6KB67_9ZZZZ</name>
<evidence type="ECO:0000259" key="1">
    <source>
        <dbReference type="Pfam" id="PF14530"/>
    </source>
</evidence>
<protein>
    <submittedName>
        <fullName evidence="3">Unannotated protein</fullName>
    </submittedName>
</protein>
<reference evidence="3" key="1">
    <citation type="submission" date="2020-05" db="EMBL/GenBank/DDBJ databases">
        <authorList>
            <person name="Chiriac C."/>
            <person name="Salcher M."/>
            <person name="Ghai R."/>
            <person name="Kavagutti S V."/>
        </authorList>
    </citation>
    <scope>NUCLEOTIDE SEQUENCE</scope>
</reference>
<dbReference type="InterPro" id="IPR012347">
    <property type="entry name" value="Ferritin-like"/>
</dbReference>
<gene>
    <name evidence="3" type="ORF">UFOPK2171_00446</name>
    <name evidence="2" type="ORF">UFOPK2237_00059</name>
</gene>
<evidence type="ECO:0000313" key="3">
    <source>
        <dbReference type="EMBL" id="CAB4646987.1"/>
    </source>
</evidence>
<dbReference type="SUPFAM" id="SSF47240">
    <property type="entry name" value="Ferritin-like"/>
    <property type="match status" value="1"/>
</dbReference>
<evidence type="ECO:0000313" key="2">
    <source>
        <dbReference type="EMBL" id="CAB4643287.1"/>
    </source>
</evidence>
<dbReference type="InterPro" id="IPR009078">
    <property type="entry name" value="Ferritin-like_SF"/>
</dbReference>
<dbReference type="Gene3D" id="1.20.1260.10">
    <property type="match status" value="1"/>
</dbReference>
<dbReference type="Pfam" id="PF14530">
    <property type="entry name" value="DUF4439"/>
    <property type="match status" value="1"/>
</dbReference>
<accession>A0A6J6KB67</accession>